<keyword evidence="3" id="KW-0547">Nucleotide-binding</keyword>
<dbReference type="GO" id="GO:0006397">
    <property type="term" value="P:mRNA processing"/>
    <property type="evidence" value="ECO:0007669"/>
    <property type="project" value="UniProtKB-KW"/>
</dbReference>
<evidence type="ECO:0000256" key="7">
    <source>
        <dbReference type="ARBA" id="ARBA00023187"/>
    </source>
</evidence>
<evidence type="ECO:0000313" key="13">
    <source>
        <dbReference type="Proteomes" id="UP000186176"/>
    </source>
</evidence>
<dbReference type="EC" id="3.6.4.13" evidence="1"/>
<keyword evidence="13" id="KW-1185">Reference proteome</keyword>
<dbReference type="InterPro" id="IPR014001">
    <property type="entry name" value="Helicase_ATP-bd"/>
</dbReference>
<evidence type="ECO:0000256" key="2">
    <source>
        <dbReference type="ARBA" id="ARBA00022664"/>
    </source>
</evidence>
<dbReference type="SMART" id="SM00490">
    <property type="entry name" value="HELICc"/>
    <property type="match status" value="1"/>
</dbReference>
<dbReference type="CDD" id="cd04301">
    <property type="entry name" value="NAT_SF"/>
    <property type="match status" value="1"/>
</dbReference>
<evidence type="ECO:0000256" key="6">
    <source>
        <dbReference type="ARBA" id="ARBA00022840"/>
    </source>
</evidence>
<evidence type="ECO:0000256" key="4">
    <source>
        <dbReference type="ARBA" id="ARBA00022801"/>
    </source>
</evidence>
<sequence length="1198" mass="136994">MSDLDRERELRRRQYLADREKRQLELAERVLKSKELLYASIGKEVNEKKRKELRAEQKILAEAGRMVEERDIDGSLIETYVMPDSYDEDLHKRLSSVIIKPQDRLDKRRKLNRSDHDLWESNQARSGDISLANKVLSEKIIDHEKNINSLILSDGSLIDFELLETTATEINSEDSLKNMIIESQDIELINDVRNSLPVMKYKEQIIKSLEEHPVLIVVGETGSGKTTQIPQYLFEAGYSKNGIIACTQPRRVAAMSVAARVAKEMGSKLGSMVGYSIRFEDCTSEETVVKYMTDGILLREFLSEPDLKNYSCILIDEAHERSLHTDILFGLVKDVSRFRNSEMYLNNNDDEKSDKIKNYGENNKNPFKLIISSATLEANKFSEYFDNAPIIYIPGRRFPVNIYYTKSPEANFIDGTVVTVLQIHFSQIKRSDENKNSKKIIPIGGDILCFLPGQQEIEETQALLETRLVNKDPNTPELIILPIYSSLPSEQQAKIFQTTPYGFRKVVLATNIAETALTVDNIGFVVDCGFCKQNSYNPKTGLESLITVPCSQAAANQRSGRAGRVRPGKCFRLYTKFSFMTEMEVSNVPEIQRCNLGSAVLLIKSLGIDDLLNFDFMDPPPPETLIRALELLYSLGALDDRGELTKVGKTMAELPLDPMHSKMVLASQKYSVVNEATTIVSMLSVGNTIFIRPKDKVKQADGIRKAFTVHGGDLLTLLNVYNQWQSNDFSGYWCYDNFLQVKSLKKARDIKTQIDSLLSEKLDIQISSNPNELESIRKAITAGFFSQSARINKGGNYTTIKWRHVVDIHPSSTLFNSKPVAVTYTELVLTTKEYMRNLTEIKMEWLLEVAPHYYHTDDLNSKVYLLFPSRLNCVVIIFASNMPHETALVYRPMRLSDIFRVNRVNLDSFTETYNINYYGDYLSTWPELCFVCEAPDQSIVGYLVSKVEGEGDQWHGHVTALSVSQQYRNSGVATKLMKFLEDISTRLNCHFIDLFVRPSNEKAVKFYTKLGYYVHQTIPSYYTDEDGYDMRKLICINNTTNDDTYWGYDDLFEKSEIPPPERNANKSKLCAVSYLDPAKNSKIVAKSSVLFQKIQANEKRINSILESIGTDIKHFHMLAKQRQFTNKPQGRKQLFYTPEKQYTTPDLWLTKSNSIYNSYSSSAKEIVENTLDYYPNVGREWYIKRWNDIKSIKFQKGN</sequence>
<dbReference type="SMART" id="SM00847">
    <property type="entry name" value="HA2"/>
    <property type="match status" value="1"/>
</dbReference>
<dbReference type="SMART" id="SM00487">
    <property type="entry name" value="DEXDc"/>
    <property type="match status" value="1"/>
</dbReference>
<dbReference type="SUPFAM" id="SSF52540">
    <property type="entry name" value="P-loop containing nucleoside triphosphate hydrolases"/>
    <property type="match status" value="1"/>
</dbReference>
<dbReference type="Pfam" id="PF00271">
    <property type="entry name" value="Helicase_C"/>
    <property type="match status" value="1"/>
</dbReference>
<dbReference type="Gene3D" id="3.40.50.300">
    <property type="entry name" value="P-loop containing nucleotide triphosphate hydrolases"/>
    <property type="match status" value="2"/>
</dbReference>
<dbReference type="InterPro" id="IPR000182">
    <property type="entry name" value="GNAT_dom"/>
</dbReference>
<protein>
    <recommendedName>
        <fullName evidence="1">RNA helicase</fullName>
        <ecNumber evidence="1">3.6.4.13</ecNumber>
    </recommendedName>
</protein>
<dbReference type="Gene3D" id="1.20.120.1080">
    <property type="match status" value="1"/>
</dbReference>
<dbReference type="EMBL" id="LRBP01000009">
    <property type="protein sequence ID" value="OII74708.1"/>
    <property type="molecule type" value="Genomic_DNA"/>
</dbReference>
<name>A0A1J4MNW4_9CRYT</name>
<dbReference type="FunFam" id="3.40.50.300:FF:000145">
    <property type="entry name" value="probable ATP-dependent RNA helicase DHX40"/>
    <property type="match status" value="1"/>
</dbReference>
<reference evidence="12 13" key="1">
    <citation type="submission" date="2016-10" db="EMBL/GenBank/DDBJ databases">
        <title>Reductive evolution of mitochondrial metabolism and differential evolution of invasion-related proteins in Cryptosporidium.</title>
        <authorList>
            <person name="Liu S."/>
            <person name="Roellig D.M."/>
            <person name="Guo Y."/>
            <person name="Li N."/>
            <person name="Frace M.A."/>
            <person name="Tang K."/>
            <person name="Zhang L."/>
            <person name="Feng Y."/>
            <person name="Xiao L."/>
        </authorList>
    </citation>
    <scope>NUCLEOTIDE SEQUENCE [LARGE SCALE GENOMIC DNA]</scope>
    <source>
        <strain evidence="12">39726</strain>
    </source>
</reference>
<dbReference type="GO" id="GO:0005524">
    <property type="term" value="F:ATP binding"/>
    <property type="evidence" value="ECO:0007669"/>
    <property type="project" value="UniProtKB-KW"/>
</dbReference>
<evidence type="ECO:0000313" key="12">
    <source>
        <dbReference type="EMBL" id="OII74708.1"/>
    </source>
</evidence>
<dbReference type="GO" id="GO:0008380">
    <property type="term" value="P:RNA splicing"/>
    <property type="evidence" value="ECO:0007669"/>
    <property type="project" value="UniProtKB-KW"/>
</dbReference>
<dbReference type="InterPro" id="IPR002464">
    <property type="entry name" value="DNA/RNA_helicase_DEAH_CS"/>
</dbReference>
<dbReference type="GO" id="GO:0071013">
    <property type="term" value="C:catalytic step 2 spliceosome"/>
    <property type="evidence" value="ECO:0007669"/>
    <property type="project" value="TreeGrafter"/>
</dbReference>
<dbReference type="InterPro" id="IPR016181">
    <property type="entry name" value="Acyl_CoA_acyltransferase"/>
</dbReference>
<evidence type="ECO:0000256" key="3">
    <source>
        <dbReference type="ARBA" id="ARBA00022741"/>
    </source>
</evidence>
<dbReference type="Gene3D" id="3.40.630.30">
    <property type="match status" value="1"/>
</dbReference>
<dbReference type="VEuPathDB" id="CryptoDB:cubi_00261"/>
<dbReference type="InterPro" id="IPR001650">
    <property type="entry name" value="Helicase_C-like"/>
</dbReference>
<dbReference type="FunFam" id="1.20.120.1080:FF:000001">
    <property type="entry name" value="Pre-mRNA-splicing factor ATP-dependent RNA helicase"/>
    <property type="match status" value="1"/>
</dbReference>
<accession>A0A1J4MNW4</accession>
<dbReference type="AlphaFoldDB" id="A0A1J4MNW4"/>
<feature type="domain" description="Helicase C-terminal" evidence="11">
    <location>
        <begin position="420"/>
        <end position="607"/>
    </location>
</feature>
<comment type="caution">
    <text evidence="12">The sequence shown here is derived from an EMBL/GenBank/DDBJ whole genome shotgun (WGS) entry which is preliminary data.</text>
</comment>
<evidence type="ECO:0000256" key="8">
    <source>
        <dbReference type="ARBA" id="ARBA00047984"/>
    </source>
</evidence>
<dbReference type="Pfam" id="PF07717">
    <property type="entry name" value="OB_NTP_bind"/>
    <property type="match status" value="1"/>
</dbReference>
<dbReference type="PROSITE" id="PS51192">
    <property type="entry name" value="HELICASE_ATP_BIND_1"/>
    <property type="match status" value="1"/>
</dbReference>
<keyword evidence="7" id="KW-0508">mRNA splicing</keyword>
<dbReference type="InterPro" id="IPR048333">
    <property type="entry name" value="HA2_WH"/>
</dbReference>
<comment type="catalytic activity">
    <reaction evidence="8">
        <text>ATP + H2O = ADP + phosphate + H(+)</text>
        <dbReference type="Rhea" id="RHEA:13065"/>
        <dbReference type="ChEBI" id="CHEBI:15377"/>
        <dbReference type="ChEBI" id="CHEBI:15378"/>
        <dbReference type="ChEBI" id="CHEBI:30616"/>
        <dbReference type="ChEBI" id="CHEBI:43474"/>
        <dbReference type="ChEBI" id="CHEBI:456216"/>
        <dbReference type="EC" id="3.6.4.13"/>
    </reaction>
</comment>
<dbReference type="PANTHER" id="PTHR18934">
    <property type="entry name" value="ATP-DEPENDENT RNA HELICASE"/>
    <property type="match status" value="1"/>
</dbReference>
<dbReference type="GO" id="GO:0016747">
    <property type="term" value="F:acyltransferase activity, transferring groups other than amino-acyl groups"/>
    <property type="evidence" value="ECO:0007669"/>
    <property type="project" value="InterPro"/>
</dbReference>
<dbReference type="GO" id="GO:0003724">
    <property type="term" value="F:RNA helicase activity"/>
    <property type="evidence" value="ECO:0007669"/>
    <property type="project" value="UniProtKB-EC"/>
</dbReference>
<gene>
    <name evidence="12" type="ORF">cubi_00261</name>
</gene>
<feature type="domain" description="N-acetyltransferase" evidence="9">
    <location>
        <begin position="888"/>
        <end position="1035"/>
    </location>
</feature>
<dbReference type="PROSITE" id="PS51186">
    <property type="entry name" value="GNAT"/>
    <property type="match status" value="1"/>
</dbReference>
<dbReference type="InterPro" id="IPR011709">
    <property type="entry name" value="DEAD-box_helicase_OB_fold"/>
</dbReference>
<keyword evidence="5" id="KW-0347">Helicase</keyword>
<dbReference type="InterPro" id="IPR007502">
    <property type="entry name" value="Helicase-assoc_dom"/>
</dbReference>
<keyword evidence="2" id="KW-0507">mRNA processing</keyword>
<dbReference type="Pfam" id="PF21010">
    <property type="entry name" value="HA2_C"/>
    <property type="match status" value="1"/>
</dbReference>
<dbReference type="PROSITE" id="PS51194">
    <property type="entry name" value="HELICASE_CTER"/>
    <property type="match status" value="1"/>
</dbReference>
<evidence type="ECO:0000259" key="9">
    <source>
        <dbReference type="PROSITE" id="PS51186"/>
    </source>
</evidence>
<dbReference type="InterPro" id="IPR011545">
    <property type="entry name" value="DEAD/DEAH_box_helicase_dom"/>
</dbReference>
<evidence type="ECO:0000259" key="11">
    <source>
        <dbReference type="PROSITE" id="PS51194"/>
    </source>
</evidence>
<dbReference type="PANTHER" id="PTHR18934:SF83">
    <property type="entry name" value="PRE-MRNA-SPLICING FACTOR ATP-DEPENDENT RNA HELICASE DHX16"/>
    <property type="match status" value="1"/>
</dbReference>
<evidence type="ECO:0000259" key="10">
    <source>
        <dbReference type="PROSITE" id="PS51192"/>
    </source>
</evidence>
<dbReference type="Pfam" id="PF00270">
    <property type="entry name" value="DEAD"/>
    <property type="match status" value="1"/>
</dbReference>
<dbReference type="RefSeq" id="XP_028875854.1">
    <property type="nucleotide sequence ID" value="XM_029017275.1"/>
</dbReference>
<dbReference type="GO" id="GO:0016787">
    <property type="term" value="F:hydrolase activity"/>
    <property type="evidence" value="ECO:0007669"/>
    <property type="project" value="UniProtKB-KW"/>
</dbReference>
<proteinExistence type="predicted"/>
<dbReference type="Pfam" id="PF04408">
    <property type="entry name" value="WHD_HA2"/>
    <property type="match status" value="1"/>
</dbReference>
<dbReference type="Proteomes" id="UP000186176">
    <property type="component" value="Unassembled WGS sequence"/>
</dbReference>
<keyword evidence="4" id="KW-0378">Hydrolase</keyword>
<dbReference type="InterPro" id="IPR027417">
    <property type="entry name" value="P-loop_NTPase"/>
</dbReference>
<feature type="domain" description="Helicase ATP-binding" evidence="10">
    <location>
        <begin position="206"/>
        <end position="394"/>
    </location>
</feature>
<dbReference type="PROSITE" id="PS00690">
    <property type="entry name" value="DEAH_ATP_HELICASE"/>
    <property type="match status" value="1"/>
</dbReference>
<dbReference type="GeneID" id="39977054"/>
<dbReference type="CDD" id="cd18791">
    <property type="entry name" value="SF2_C_RHA"/>
    <property type="match status" value="1"/>
</dbReference>
<dbReference type="FunFam" id="3.40.50.300:FF:000615">
    <property type="entry name" value="pre-mRNA-splicing factor ATP-dependent RNA helicase DEAH7"/>
    <property type="match status" value="1"/>
</dbReference>
<dbReference type="GO" id="GO:0003723">
    <property type="term" value="F:RNA binding"/>
    <property type="evidence" value="ECO:0007669"/>
    <property type="project" value="TreeGrafter"/>
</dbReference>
<evidence type="ECO:0000256" key="1">
    <source>
        <dbReference type="ARBA" id="ARBA00012552"/>
    </source>
</evidence>
<evidence type="ECO:0000256" key="5">
    <source>
        <dbReference type="ARBA" id="ARBA00022806"/>
    </source>
</evidence>
<dbReference type="Pfam" id="PF00583">
    <property type="entry name" value="Acetyltransf_1"/>
    <property type="match status" value="1"/>
</dbReference>
<dbReference type="SUPFAM" id="SSF55729">
    <property type="entry name" value="Acyl-CoA N-acyltransferases (Nat)"/>
    <property type="match status" value="1"/>
</dbReference>
<organism evidence="12 13">
    <name type="scientific">Cryptosporidium ubiquitum</name>
    <dbReference type="NCBI Taxonomy" id="857276"/>
    <lineage>
        <taxon>Eukaryota</taxon>
        <taxon>Sar</taxon>
        <taxon>Alveolata</taxon>
        <taxon>Apicomplexa</taxon>
        <taxon>Conoidasida</taxon>
        <taxon>Coccidia</taxon>
        <taxon>Eucoccidiorida</taxon>
        <taxon>Eimeriorina</taxon>
        <taxon>Cryptosporidiidae</taxon>
        <taxon>Cryptosporidium</taxon>
    </lineage>
</organism>
<keyword evidence="6" id="KW-0067">ATP-binding</keyword>
<dbReference type="OrthoDB" id="10253254at2759"/>